<dbReference type="HOGENOM" id="CLU_240322_0_0_1"/>
<feature type="compositionally biased region" description="Basic and acidic residues" evidence="1">
    <location>
        <begin position="634"/>
        <end position="664"/>
    </location>
</feature>
<evidence type="ECO:0000313" key="3">
    <source>
        <dbReference type="Proteomes" id="UP000054477"/>
    </source>
</evidence>
<dbReference type="STRING" id="1095629.A0A0C9XYS7"/>
<dbReference type="Proteomes" id="UP000054477">
    <property type="component" value="Unassembled WGS sequence"/>
</dbReference>
<feature type="compositionally biased region" description="Acidic residues" evidence="1">
    <location>
        <begin position="115"/>
        <end position="141"/>
    </location>
</feature>
<feature type="compositionally biased region" description="Polar residues" evidence="1">
    <location>
        <begin position="834"/>
        <end position="860"/>
    </location>
</feature>
<feature type="compositionally biased region" description="Low complexity" evidence="1">
    <location>
        <begin position="1681"/>
        <end position="1692"/>
    </location>
</feature>
<feature type="region of interest" description="Disordered" evidence="1">
    <location>
        <begin position="1039"/>
        <end position="1085"/>
    </location>
</feature>
<dbReference type="OrthoDB" id="3225203at2759"/>
<feature type="compositionally biased region" description="Polar residues" evidence="1">
    <location>
        <begin position="759"/>
        <end position="769"/>
    </location>
</feature>
<feature type="compositionally biased region" description="Basic and acidic residues" evidence="1">
    <location>
        <begin position="965"/>
        <end position="989"/>
    </location>
</feature>
<feature type="compositionally biased region" description="Low complexity" evidence="1">
    <location>
        <begin position="685"/>
        <end position="705"/>
    </location>
</feature>
<evidence type="ECO:0000256" key="1">
    <source>
        <dbReference type="SAM" id="MobiDB-lite"/>
    </source>
</evidence>
<protein>
    <submittedName>
        <fullName evidence="2">Unplaced genomic scaffold K443scaffold_1, whole genome shotgun sequence</fullName>
    </submittedName>
</protein>
<feature type="region of interest" description="Disordered" evidence="1">
    <location>
        <begin position="939"/>
        <end position="989"/>
    </location>
</feature>
<sequence>MEGSSSPLCRKLLPLACRFIQRDQWLIAHLDPEWKVKDVKRYLLAKCVGLPFIPPILPAKSAPLDVTDNGGEGGRPSSPITFAPDPRFRPISPIQFASTSLPKGSVKANSIAEPGGEDGGEGYEEDDEWDGDDDDLFDDEGSHEGGGGLVKLGSSTIAIGTPISSANPRRFGHVENSGSISSLGALDRERRGVSSASPNKPPSPLGLNSTTHENYTLLRFTTGQILEDDFQISWYELAPHEFLELHPSVATSAQACFKECFENALILSPPPTSFKSLQQSQTRILIPLPRLVSLKYIQPYWEGWVRALRVVYKDEFDYPSGAFHSYNKHGTYSASMLGSMTVAGTVEIGSVTGERNHKEVGDVRKRRKTRLEWRERWVVIRDGIVTLSRDPQDPTPSHRMPLSSLTQLRGAEHLARSARTHPSSKSHGHTHNKYVRPSSTVNADREGRKEGLRPHDKPAKWDDLGVSARKNGESGSKPFSFAPPPPSSPREDARFHRRGNSIANGHGDPWSGMFPAESSSSPHGESNISRVRGGPDKRFDRSYIPFSREEAESAGLRVVCARFRTVKGSSKVSHKPSPRKEKETEGKQYTSTGPSLAMLAGGVGGSTGGGPTVAMVAIAAGGLGGEKGGSVQPGRKDVRDREKEKQREKRREAEKVKAKSKHKDVELGLFDELRSQYARKSSHPALGLGFSSSAATSTANFNAGSGAHPNGKSGLVSGFFGSPREKKDKARKEEDEIGLSWRSSKTEREEQERDKGRDQSFSLGTNTGQARKPSDRGQGLPTNFAASVVEPAHSDGGNSDAVEGDMALDITKHQPQYDVNRLEANVEEEDRAMGSSQASSDNEPAGDSENNCPSPLNRGTSLPPITIPGSEVLSGSLKPDAQGGLDMAESSALSSPVFAHSTCSGSESDLSLGLGTTGKDKPSYRYGYRYDRVGKVDLHGEERGEKSGPLPNPTEQEGEGGDQLQPKEEQSSRAKLEKGKERDRAHNYERRKDDEHGEWIILDLGNEQAYTSILRIFHRHLSVPSSSSFISSVPGLSFEKPTSAASPGRPLGGHPPFCSSTTLASQKEVDEDIPPTTRKRATSDAGLASSSHGAFCLESDADDDGDYFASSPFHITKSKSRHPPVLASFGVRNTSNRRKPFEPLPYPEWRLEVVERAQAAGMGERGRPLDLILFGNRPSFQMDKKPEKRQKSLKSFDSRSRRSTVTTLSIRRPSHVNDEETIRSDSDKKEGSVNYGSDDIIQVSDSEEEMSEVEWRGWMGDLHRQNRVRAQRDEAAVLEAQVSSKARESDDSDDPPINPEAERRKYWQRKRDMEPCGVITSLYTSTALPGFVATSHEHHQQLHHQQHLRSQRSSRPMTTTTLSSPSSNESLAVHRRGTLSFGISPVDISSASTSPPSSLSHHGHSHSQPQPFLGHHRYTGHSTLHHSASMYAGLRNDARLVQEPPPRRPSMPTLTHTVGLFPSSEPLRMLGGKREQGSVINERTTELTTSETTSPFQFNSIAVQTPHLAMVSSSPAGSSKIPILVTGEQEGMPSSSSTPASTPRRVSSAGLTGPLAGGPINRSTSVLSKGGLLRKRESDLNKDADKARKAKEKQDKAREKEERAKEKERAKEMEKEKVRQDALARKLQRPKLSLATSSSRQNLTPSGALSPQIRSPTTMSAAKQILRRVKSGSSLKSVSEAASPVVVQGPSSSKKKKPGALERIVRGLDSALDFGDSRK</sequence>
<feature type="region of interest" description="Disordered" evidence="1">
    <location>
        <begin position="622"/>
        <end position="664"/>
    </location>
</feature>
<feature type="region of interest" description="Disordered" evidence="1">
    <location>
        <begin position="1441"/>
        <end position="1492"/>
    </location>
</feature>
<feature type="compositionally biased region" description="Polar residues" evidence="1">
    <location>
        <begin position="1634"/>
        <end position="1661"/>
    </location>
</feature>
<feature type="region of interest" description="Disordered" evidence="1">
    <location>
        <begin position="1336"/>
        <end position="1371"/>
    </location>
</feature>
<feature type="compositionally biased region" description="Low complexity" evidence="1">
    <location>
        <begin position="1389"/>
        <end position="1411"/>
    </location>
</feature>
<feature type="compositionally biased region" description="Basic and acidic residues" evidence="1">
    <location>
        <begin position="1215"/>
        <end position="1231"/>
    </location>
</feature>
<feature type="region of interest" description="Disordered" evidence="1">
    <location>
        <begin position="413"/>
        <end position="538"/>
    </location>
</feature>
<feature type="compositionally biased region" description="Basic and acidic residues" evidence="1">
    <location>
        <begin position="1182"/>
        <end position="1200"/>
    </location>
</feature>
<feature type="compositionally biased region" description="Basic and acidic residues" evidence="1">
    <location>
        <begin position="723"/>
        <end position="734"/>
    </location>
</feature>
<feature type="compositionally biased region" description="Low complexity" evidence="1">
    <location>
        <begin position="1533"/>
        <end position="1548"/>
    </location>
</feature>
<feature type="compositionally biased region" description="Polar residues" evidence="1">
    <location>
        <begin position="517"/>
        <end position="529"/>
    </location>
</feature>
<reference evidence="2 3" key="1">
    <citation type="submission" date="2014-04" db="EMBL/GenBank/DDBJ databases">
        <authorList>
            <consortium name="DOE Joint Genome Institute"/>
            <person name="Kuo A."/>
            <person name="Kohler A."/>
            <person name="Nagy L.G."/>
            <person name="Floudas D."/>
            <person name="Copeland A."/>
            <person name="Barry K.W."/>
            <person name="Cichocki N."/>
            <person name="Veneault-Fourrey C."/>
            <person name="LaButti K."/>
            <person name="Lindquist E.A."/>
            <person name="Lipzen A."/>
            <person name="Lundell T."/>
            <person name="Morin E."/>
            <person name="Murat C."/>
            <person name="Sun H."/>
            <person name="Tunlid A."/>
            <person name="Henrissat B."/>
            <person name="Grigoriev I.V."/>
            <person name="Hibbett D.S."/>
            <person name="Martin F."/>
            <person name="Nordberg H.P."/>
            <person name="Cantor M.N."/>
            <person name="Hua S.X."/>
        </authorList>
    </citation>
    <scope>NUCLEOTIDE SEQUENCE [LARGE SCALE GENOMIC DNA]</scope>
    <source>
        <strain evidence="2 3">LaAM-08-1</strain>
    </source>
</reference>
<feature type="compositionally biased region" description="Basic residues" evidence="1">
    <location>
        <begin position="1341"/>
        <end position="1352"/>
    </location>
</feature>
<feature type="region of interest" description="Disordered" evidence="1">
    <location>
        <begin position="1528"/>
        <end position="1701"/>
    </location>
</feature>
<evidence type="ECO:0000313" key="2">
    <source>
        <dbReference type="EMBL" id="KIK10066.1"/>
    </source>
</evidence>
<feature type="region of interest" description="Disordered" evidence="1">
    <location>
        <begin position="680"/>
        <end position="925"/>
    </location>
</feature>
<dbReference type="SUPFAM" id="SSF50729">
    <property type="entry name" value="PH domain-like"/>
    <property type="match status" value="1"/>
</dbReference>
<proteinExistence type="predicted"/>
<feature type="compositionally biased region" description="Basic and acidic residues" evidence="1">
    <location>
        <begin position="443"/>
        <end position="463"/>
    </location>
</feature>
<feature type="compositionally biased region" description="Low complexity" evidence="1">
    <location>
        <begin position="904"/>
        <end position="914"/>
    </location>
</feature>
<keyword evidence="3" id="KW-1185">Reference proteome</keyword>
<feature type="region of interest" description="Disordered" evidence="1">
    <location>
        <begin position="1384"/>
        <end position="1420"/>
    </location>
</feature>
<feature type="region of interest" description="Disordered" evidence="1">
    <location>
        <begin position="101"/>
        <end position="208"/>
    </location>
</feature>
<feature type="region of interest" description="Disordered" evidence="1">
    <location>
        <begin position="1277"/>
        <end position="1308"/>
    </location>
</feature>
<feature type="compositionally biased region" description="Low complexity" evidence="1">
    <location>
        <begin position="1353"/>
        <end position="1367"/>
    </location>
</feature>
<accession>A0A0C9XYS7</accession>
<organism evidence="2 3">
    <name type="scientific">Laccaria amethystina LaAM-08-1</name>
    <dbReference type="NCBI Taxonomy" id="1095629"/>
    <lineage>
        <taxon>Eukaryota</taxon>
        <taxon>Fungi</taxon>
        <taxon>Dikarya</taxon>
        <taxon>Basidiomycota</taxon>
        <taxon>Agaricomycotina</taxon>
        <taxon>Agaricomycetes</taxon>
        <taxon>Agaricomycetidae</taxon>
        <taxon>Agaricales</taxon>
        <taxon>Agaricineae</taxon>
        <taxon>Hydnangiaceae</taxon>
        <taxon>Laccaria</taxon>
    </lineage>
</organism>
<feature type="compositionally biased region" description="Basic residues" evidence="1">
    <location>
        <begin position="416"/>
        <end position="434"/>
    </location>
</feature>
<dbReference type="CDD" id="cd00821">
    <property type="entry name" value="PH"/>
    <property type="match status" value="1"/>
</dbReference>
<gene>
    <name evidence="2" type="ORF">K443DRAFT_138110</name>
</gene>
<feature type="compositionally biased region" description="Polar residues" evidence="1">
    <location>
        <begin position="153"/>
        <end position="167"/>
    </location>
</feature>
<feature type="compositionally biased region" description="Basic and acidic residues" evidence="1">
    <location>
        <begin position="1574"/>
        <end position="1624"/>
    </location>
</feature>
<feature type="region of interest" description="Disordered" evidence="1">
    <location>
        <begin position="1179"/>
        <end position="1246"/>
    </location>
</feature>
<dbReference type="EMBL" id="KN838536">
    <property type="protein sequence ID" value="KIK10066.1"/>
    <property type="molecule type" value="Genomic_DNA"/>
</dbReference>
<feature type="region of interest" description="Disordered" evidence="1">
    <location>
        <begin position="567"/>
        <end position="594"/>
    </location>
</feature>
<feature type="compositionally biased region" description="Basic and acidic residues" evidence="1">
    <location>
        <begin position="744"/>
        <end position="758"/>
    </location>
</feature>
<reference evidence="3" key="2">
    <citation type="submission" date="2015-01" db="EMBL/GenBank/DDBJ databases">
        <title>Evolutionary Origins and Diversification of the Mycorrhizal Mutualists.</title>
        <authorList>
            <consortium name="DOE Joint Genome Institute"/>
            <consortium name="Mycorrhizal Genomics Consortium"/>
            <person name="Kohler A."/>
            <person name="Kuo A."/>
            <person name="Nagy L.G."/>
            <person name="Floudas D."/>
            <person name="Copeland A."/>
            <person name="Barry K.W."/>
            <person name="Cichocki N."/>
            <person name="Veneault-Fourrey C."/>
            <person name="LaButti K."/>
            <person name="Lindquist E.A."/>
            <person name="Lipzen A."/>
            <person name="Lundell T."/>
            <person name="Morin E."/>
            <person name="Murat C."/>
            <person name="Riley R."/>
            <person name="Ohm R."/>
            <person name="Sun H."/>
            <person name="Tunlid A."/>
            <person name="Henrissat B."/>
            <person name="Grigoriev I.V."/>
            <person name="Hibbett D.S."/>
            <person name="Martin F."/>
        </authorList>
    </citation>
    <scope>NUCLEOTIDE SEQUENCE [LARGE SCALE GENOMIC DNA]</scope>
    <source>
        <strain evidence="3">LaAM-08-1</strain>
    </source>
</reference>
<name>A0A0C9XYS7_9AGAR</name>